<evidence type="ECO:0000313" key="9">
    <source>
        <dbReference type="EMBL" id="OGE74223.1"/>
    </source>
</evidence>
<comment type="subunit">
    <text evidence="6">Monomer.</text>
</comment>
<dbReference type="GO" id="GO:0046872">
    <property type="term" value="F:metal ion binding"/>
    <property type="evidence" value="ECO:0007669"/>
    <property type="project" value="UniProtKB-UniRule"/>
</dbReference>
<evidence type="ECO:0000256" key="6">
    <source>
        <dbReference type="HAMAP-Rule" id="MF_01974"/>
    </source>
</evidence>
<keyword evidence="2 6" id="KW-0031">Aminopeptidase</keyword>
<accession>A0A1F5N9H2</accession>
<dbReference type="Proteomes" id="UP000177610">
    <property type="component" value="Unassembled WGS sequence"/>
</dbReference>
<comment type="cofactor">
    <cofactor evidence="6">
        <name>Co(2+)</name>
        <dbReference type="ChEBI" id="CHEBI:48828"/>
    </cofactor>
    <cofactor evidence="6">
        <name>Zn(2+)</name>
        <dbReference type="ChEBI" id="CHEBI:29105"/>
    </cofactor>
    <cofactor evidence="6">
        <name>Mn(2+)</name>
        <dbReference type="ChEBI" id="CHEBI:29035"/>
    </cofactor>
    <cofactor evidence="6">
        <name>Fe(2+)</name>
        <dbReference type="ChEBI" id="CHEBI:29033"/>
    </cofactor>
    <text evidence="6">Binds 2 divalent metal cations per subunit. Has a high-affinity and a low affinity metal-binding site. The true nature of the physiological cofactor is under debate. The enzyme is active with cobalt, zinc, manganese or divalent iron ions. Most likely, methionine aminopeptidases function as mononuclear Fe(2+)-metalloproteases under physiological conditions, and the catalytically relevant metal-binding site has been assigned to the histidine-containing high-affinity site.</text>
</comment>
<dbReference type="GO" id="GO:0070006">
    <property type="term" value="F:metalloaminopeptidase activity"/>
    <property type="evidence" value="ECO:0007669"/>
    <property type="project" value="UniProtKB-UniRule"/>
</dbReference>
<keyword evidence="3 6" id="KW-0645">Protease</keyword>
<name>A0A1F5N9H2_9BACT</name>
<evidence type="ECO:0000256" key="1">
    <source>
        <dbReference type="ARBA" id="ARBA00002521"/>
    </source>
</evidence>
<dbReference type="Gene3D" id="3.90.230.10">
    <property type="entry name" value="Creatinase/methionine aminopeptidase superfamily"/>
    <property type="match status" value="1"/>
</dbReference>
<dbReference type="GO" id="GO:0006508">
    <property type="term" value="P:proteolysis"/>
    <property type="evidence" value="ECO:0007669"/>
    <property type="project" value="UniProtKB-KW"/>
</dbReference>
<dbReference type="PANTHER" id="PTHR43330">
    <property type="entry name" value="METHIONINE AMINOPEPTIDASE"/>
    <property type="match status" value="1"/>
</dbReference>
<dbReference type="CDD" id="cd01086">
    <property type="entry name" value="MetAP1"/>
    <property type="match status" value="1"/>
</dbReference>
<evidence type="ECO:0000256" key="2">
    <source>
        <dbReference type="ARBA" id="ARBA00022438"/>
    </source>
</evidence>
<gene>
    <name evidence="6" type="primary">map</name>
    <name evidence="9" type="ORF">A2717_01595</name>
</gene>
<organism evidence="9 10">
    <name type="scientific">Candidatus Doudnabacteria bacterium RIFCSPHIGHO2_01_FULL_41_86</name>
    <dbReference type="NCBI Taxonomy" id="1817821"/>
    <lineage>
        <taxon>Bacteria</taxon>
        <taxon>Candidatus Doudnaibacteriota</taxon>
    </lineage>
</organism>
<dbReference type="GO" id="GO:0004239">
    <property type="term" value="F:initiator methionyl aminopeptidase activity"/>
    <property type="evidence" value="ECO:0007669"/>
    <property type="project" value="UniProtKB-UniRule"/>
</dbReference>
<dbReference type="STRING" id="1817821.A2717_01595"/>
<dbReference type="InterPro" id="IPR002467">
    <property type="entry name" value="Pept_M24A_MAP1"/>
</dbReference>
<evidence type="ECO:0000313" key="10">
    <source>
        <dbReference type="Proteomes" id="UP000177610"/>
    </source>
</evidence>
<dbReference type="InterPro" id="IPR001714">
    <property type="entry name" value="Pept_M24_MAP"/>
</dbReference>
<feature type="binding site" evidence="6">
    <location>
        <position position="181"/>
    </location>
    <ligand>
        <name>substrate</name>
    </ligand>
</feature>
<evidence type="ECO:0000256" key="5">
    <source>
        <dbReference type="ARBA" id="ARBA00022801"/>
    </source>
</evidence>
<feature type="binding site" evidence="6">
    <location>
        <position position="111"/>
    </location>
    <ligand>
        <name>a divalent metal cation</name>
        <dbReference type="ChEBI" id="CHEBI:60240"/>
        <label>1</label>
    </ligand>
</feature>
<evidence type="ECO:0000256" key="3">
    <source>
        <dbReference type="ARBA" id="ARBA00022670"/>
    </source>
</evidence>
<proteinExistence type="inferred from homology"/>
<protein>
    <recommendedName>
        <fullName evidence="6 7">Methionine aminopeptidase</fullName>
        <shortName evidence="6">MAP</shortName>
        <shortName evidence="6">MetAP</shortName>
        <ecNumber evidence="6 7">3.4.11.18</ecNumber>
    </recommendedName>
    <alternativeName>
        <fullName evidence="6">Peptidase M</fullName>
    </alternativeName>
</protein>
<feature type="binding site" evidence="6">
    <location>
        <position position="238"/>
    </location>
    <ligand>
        <name>a divalent metal cation</name>
        <dbReference type="ChEBI" id="CHEBI:60240"/>
        <label>2</label>
        <note>catalytic</note>
    </ligand>
</feature>
<comment type="similarity">
    <text evidence="6">Belongs to the peptidase M24A family. Methionine aminopeptidase type 1 subfamily.</text>
</comment>
<dbReference type="AlphaFoldDB" id="A0A1F5N9H2"/>
<feature type="binding site" evidence="6">
    <location>
        <position position="207"/>
    </location>
    <ligand>
        <name>a divalent metal cation</name>
        <dbReference type="ChEBI" id="CHEBI:60240"/>
        <label>2</label>
        <note>catalytic</note>
    </ligand>
</feature>
<comment type="catalytic activity">
    <reaction evidence="6 7">
        <text>Release of N-terminal amino acids, preferentially methionine, from peptides and arylamides.</text>
        <dbReference type="EC" id="3.4.11.18"/>
    </reaction>
</comment>
<feature type="binding site" evidence="6">
    <location>
        <position position="82"/>
    </location>
    <ligand>
        <name>substrate</name>
    </ligand>
</feature>
<dbReference type="Pfam" id="PF00557">
    <property type="entry name" value="Peptidase_M24"/>
    <property type="match status" value="1"/>
</dbReference>
<dbReference type="PANTHER" id="PTHR43330:SF27">
    <property type="entry name" value="METHIONINE AMINOPEPTIDASE"/>
    <property type="match status" value="1"/>
</dbReference>
<dbReference type="NCBIfam" id="TIGR00500">
    <property type="entry name" value="met_pdase_I"/>
    <property type="match status" value="1"/>
</dbReference>
<dbReference type="EC" id="3.4.11.18" evidence="6 7"/>
<dbReference type="HAMAP" id="MF_01974">
    <property type="entry name" value="MetAP_1"/>
    <property type="match status" value="1"/>
</dbReference>
<feature type="binding site" evidence="6">
    <location>
        <position position="174"/>
    </location>
    <ligand>
        <name>a divalent metal cation</name>
        <dbReference type="ChEBI" id="CHEBI:60240"/>
        <label>2</label>
        <note>catalytic</note>
    </ligand>
</feature>
<keyword evidence="5 6" id="KW-0378">Hydrolase</keyword>
<comment type="caution">
    <text evidence="9">The sequence shown here is derived from an EMBL/GenBank/DDBJ whole genome shotgun (WGS) entry which is preliminary data.</text>
</comment>
<dbReference type="SUPFAM" id="SSF55920">
    <property type="entry name" value="Creatinase/aminopeptidase"/>
    <property type="match status" value="1"/>
</dbReference>
<dbReference type="EMBL" id="MFEH01000001">
    <property type="protein sequence ID" value="OGE74223.1"/>
    <property type="molecule type" value="Genomic_DNA"/>
</dbReference>
<feature type="binding site" evidence="6">
    <location>
        <position position="111"/>
    </location>
    <ligand>
        <name>a divalent metal cation</name>
        <dbReference type="ChEBI" id="CHEBI:60240"/>
        <label>2</label>
        <note>catalytic</note>
    </ligand>
</feature>
<dbReference type="InterPro" id="IPR000994">
    <property type="entry name" value="Pept_M24"/>
</dbReference>
<evidence type="ECO:0000256" key="7">
    <source>
        <dbReference type="RuleBase" id="RU003653"/>
    </source>
</evidence>
<feature type="domain" description="Peptidase M24" evidence="8">
    <location>
        <begin position="11"/>
        <end position="245"/>
    </location>
</feature>
<sequence>MITKDPNEIKILRQGGKILATVLNMVASKVKPGVSAAELDELAETEIIKMGGKPSFKNYRSQVGDPAFPASLCVSRNNEVVHGVPGKDKILQDGDIVGLDLGVIYQGLYTDSAITVPVGNVSEKKLKLIEAAERSLEAGLSEVKPGKFTGDIGFAIESTTKKYNFQVVRELVGHGVGKAVHEEPEVPCFGKKGTGTKLVQGMVLAIEPMVNENGWKINFAPDNWTIVTEDGGWSAHREHTILVTEDGFEILT</sequence>
<keyword evidence="4 6" id="KW-0479">Metal-binding</keyword>
<evidence type="ECO:0000256" key="4">
    <source>
        <dbReference type="ARBA" id="ARBA00022723"/>
    </source>
</evidence>
<feature type="binding site" evidence="6">
    <location>
        <position position="100"/>
    </location>
    <ligand>
        <name>a divalent metal cation</name>
        <dbReference type="ChEBI" id="CHEBI:60240"/>
        <label>1</label>
    </ligand>
</feature>
<dbReference type="PRINTS" id="PR00599">
    <property type="entry name" value="MAPEPTIDASE"/>
</dbReference>
<feature type="binding site" evidence="6">
    <location>
        <position position="238"/>
    </location>
    <ligand>
        <name>a divalent metal cation</name>
        <dbReference type="ChEBI" id="CHEBI:60240"/>
        <label>1</label>
    </ligand>
</feature>
<comment type="function">
    <text evidence="1 6">Removes the N-terminal methionine from nascent proteins. The N-terminal methionine is often cleaved when the second residue in the primary sequence is small and uncharged (Met-Ala-, Cys, Gly, Pro, Ser, Thr, or Val). Requires deformylation of the N(alpha)-formylated initiator methionine before it can be hydrolyzed.</text>
</comment>
<reference evidence="9 10" key="1">
    <citation type="journal article" date="2016" name="Nat. Commun.">
        <title>Thousands of microbial genomes shed light on interconnected biogeochemical processes in an aquifer system.</title>
        <authorList>
            <person name="Anantharaman K."/>
            <person name="Brown C.T."/>
            <person name="Hug L.A."/>
            <person name="Sharon I."/>
            <person name="Castelle C.J."/>
            <person name="Probst A.J."/>
            <person name="Thomas B.C."/>
            <person name="Singh A."/>
            <person name="Wilkins M.J."/>
            <person name="Karaoz U."/>
            <person name="Brodie E.L."/>
            <person name="Williams K.H."/>
            <person name="Hubbard S.S."/>
            <person name="Banfield J.F."/>
        </authorList>
    </citation>
    <scope>NUCLEOTIDE SEQUENCE [LARGE SCALE GENOMIC DNA]</scope>
</reference>
<dbReference type="InterPro" id="IPR036005">
    <property type="entry name" value="Creatinase/aminopeptidase-like"/>
</dbReference>
<dbReference type="GO" id="GO:0005829">
    <property type="term" value="C:cytosol"/>
    <property type="evidence" value="ECO:0007669"/>
    <property type="project" value="TreeGrafter"/>
</dbReference>
<evidence type="ECO:0000259" key="8">
    <source>
        <dbReference type="Pfam" id="PF00557"/>
    </source>
</evidence>